<dbReference type="InterPro" id="IPR048562">
    <property type="entry name" value="KDM6A_B-like_C-hel"/>
</dbReference>
<dbReference type="SUPFAM" id="SSF56784">
    <property type="entry name" value="HAD-like"/>
    <property type="match status" value="1"/>
</dbReference>
<dbReference type="Pfam" id="PF12689">
    <property type="entry name" value="Acid_PPase"/>
    <property type="match status" value="1"/>
</dbReference>
<comment type="similarity">
    <text evidence="11">Belongs to the UTX family.</text>
</comment>
<keyword evidence="7" id="KW-0223">Dioxygenase</keyword>
<dbReference type="PROSITE" id="PS51184">
    <property type="entry name" value="JMJC"/>
    <property type="match status" value="1"/>
</dbReference>
<evidence type="ECO:0000256" key="10">
    <source>
        <dbReference type="ARBA" id="ARBA00023242"/>
    </source>
</evidence>
<comment type="cofactor">
    <cofactor evidence="1">
        <name>Fe(2+)</name>
        <dbReference type="ChEBI" id="CHEBI:29033"/>
    </cofactor>
</comment>
<keyword evidence="9" id="KW-0408">Iron</keyword>
<dbReference type="PANTHER" id="PTHR14017:SF1">
    <property type="entry name" value="LD02225P"/>
    <property type="match status" value="1"/>
</dbReference>
<evidence type="ECO:0000256" key="8">
    <source>
        <dbReference type="ARBA" id="ARBA00023002"/>
    </source>
</evidence>
<keyword evidence="3" id="KW-0597">Phosphoprotein</keyword>
<dbReference type="Gene3D" id="1.20.58.1370">
    <property type="match status" value="1"/>
</dbReference>
<dbReference type="SFLD" id="SFLDS00003">
    <property type="entry name" value="Haloacid_Dehalogenase"/>
    <property type="match status" value="1"/>
</dbReference>
<dbReference type="InterPro" id="IPR010036">
    <property type="entry name" value="MDP_1_eu_arc"/>
</dbReference>
<gene>
    <name evidence="14" type="primary">KDM6A</name>
    <name evidence="14" type="ORF">GZH46_03010</name>
</gene>
<keyword evidence="15" id="KW-1185">Reference proteome</keyword>
<keyword evidence="5" id="KW-0862">Zinc</keyword>
<keyword evidence="4" id="KW-0479">Metal-binding</keyword>
<evidence type="ECO:0000256" key="5">
    <source>
        <dbReference type="ARBA" id="ARBA00022833"/>
    </source>
</evidence>
<evidence type="ECO:0000256" key="4">
    <source>
        <dbReference type="ARBA" id="ARBA00022723"/>
    </source>
</evidence>
<dbReference type="SFLD" id="SFLDG01129">
    <property type="entry name" value="C1.5:_HAD__Beta-PGM__Phosphata"/>
    <property type="match status" value="1"/>
</dbReference>
<evidence type="ECO:0000256" key="7">
    <source>
        <dbReference type="ARBA" id="ARBA00022964"/>
    </source>
</evidence>
<dbReference type="InterPro" id="IPR023214">
    <property type="entry name" value="HAD_sf"/>
</dbReference>
<keyword evidence="6" id="KW-0156">Chromatin regulator</keyword>
<feature type="region of interest" description="Disordered" evidence="12">
    <location>
        <begin position="130"/>
        <end position="169"/>
    </location>
</feature>
<dbReference type="Pfam" id="PF21326">
    <property type="entry name" value="KDM6_GATAL"/>
    <property type="match status" value="1"/>
</dbReference>
<dbReference type="SMART" id="SM00558">
    <property type="entry name" value="JmjC"/>
    <property type="match status" value="1"/>
</dbReference>
<evidence type="ECO:0000256" key="12">
    <source>
        <dbReference type="SAM" id="MobiDB-lite"/>
    </source>
</evidence>
<dbReference type="InterPro" id="IPR048560">
    <property type="entry name" value="KDM6A_B-like_GATAL"/>
</dbReference>
<dbReference type="Gene3D" id="2.10.110.20">
    <property type="match status" value="1"/>
</dbReference>
<accession>A0ABQ7S4Z3</accession>
<dbReference type="EMBL" id="JAIFTH010001616">
    <property type="protein sequence ID" value="KAG9508490.1"/>
    <property type="molecule type" value="Genomic_DNA"/>
</dbReference>
<protein>
    <submittedName>
        <fullName evidence="14">Lysine-specific demethylase 6A</fullName>
    </submittedName>
</protein>
<dbReference type="Gene3D" id="3.40.50.1000">
    <property type="entry name" value="HAD superfamily/HAD-like"/>
    <property type="match status" value="1"/>
</dbReference>
<evidence type="ECO:0000256" key="1">
    <source>
        <dbReference type="ARBA" id="ARBA00001954"/>
    </source>
</evidence>
<evidence type="ECO:0000313" key="14">
    <source>
        <dbReference type="EMBL" id="KAG9508490.1"/>
    </source>
</evidence>
<dbReference type="NCBIfam" id="TIGR01685">
    <property type="entry name" value="MDP-1"/>
    <property type="match status" value="1"/>
</dbReference>
<comment type="caution">
    <text evidence="14">The sequence shown here is derived from an EMBL/GenBank/DDBJ whole genome shotgun (WGS) entry which is preliminary data.</text>
</comment>
<name>A0ABQ7S4Z3_9ACAR</name>
<dbReference type="InterPro" id="IPR051630">
    <property type="entry name" value="Corepressor-Demethylase"/>
</dbReference>
<keyword evidence="10" id="KW-0539">Nucleus</keyword>
<dbReference type="Pfam" id="PF02373">
    <property type="entry name" value="JmjC"/>
    <property type="match status" value="1"/>
</dbReference>
<evidence type="ECO:0000256" key="2">
    <source>
        <dbReference type="ARBA" id="ARBA00004123"/>
    </source>
</evidence>
<dbReference type="PANTHER" id="PTHR14017">
    <property type="entry name" value="LYSINE-SPECIFIC DEMETHYLASE"/>
    <property type="match status" value="1"/>
</dbReference>
<feature type="non-terminal residue" evidence="14">
    <location>
        <position position="1"/>
    </location>
</feature>
<evidence type="ECO:0000256" key="9">
    <source>
        <dbReference type="ARBA" id="ARBA00023004"/>
    </source>
</evidence>
<reference evidence="14 15" key="1">
    <citation type="submission" date="2020-10" db="EMBL/GenBank/DDBJ databases">
        <authorList>
            <person name="Klimov P.B."/>
            <person name="Dyachkov S.M."/>
            <person name="Chetverikov P.E."/>
        </authorList>
    </citation>
    <scope>NUCLEOTIDE SEQUENCE [LARGE SCALE GENOMIC DNA]</scope>
    <source>
        <strain evidence="14">BMOC 18-1129-001#AD2665</strain>
        <tissue evidence="14">Entire mites</tissue>
    </source>
</reference>
<feature type="compositionally biased region" description="Polar residues" evidence="12">
    <location>
        <begin position="131"/>
        <end position="151"/>
    </location>
</feature>
<dbReference type="SFLD" id="SFLDG01131">
    <property type="entry name" value="C1.5.2:_MDP_Like"/>
    <property type="match status" value="1"/>
</dbReference>
<evidence type="ECO:0000259" key="13">
    <source>
        <dbReference type="PROSITE" id="PS51184"/>
    </source>
</evidence>
<dbReference type="Gene3D" id="2.60.120.650">
    <property type="entry name" value="Cupin"/>
    <property type="match status" value="1"/>
</dbReference>
<dbReference type="InterPro" id="IPR036412">
    <property type="entry name" value="HAD-like_sf"/>
</dbReference>
<evidence type="ECO:0000256" key="11">
    <source>
        <dbReference type="ARBA" id="ARBA00034483"/>
    </source>
</evidence>
<evidence type="ECO:0000256" key="6">
    <source>
        <dbReference type="ARBA" id="ARBA00022853"/>
    </source>
</evidence>
<proteinExistence type="inferred from homology"/>
<dbReference type="InterPro" id="IPR003347">
    <property type="entry name" value="JmjC_dom"/>
</dbReference>
<evidence type="ECO:0000256" key="3">
    <source>
        <dbReference type="ARBA" id="ARBA00022553"/>
    </source>
</evidence>
<dbReference type="Pfam" id="PF21322">
    <property type="entry name" value="KDM6_C-hel"/>
    <property type="match status" value="1"/>
</dbReference>
<feature type="compositionally biased region" description="Low complexity" evidence="12">
    <location>
        <begin position="160"/>
        <end position="169"/>
    </location>
</feature>
<dbReference type="Proteomes" id="UP000825002">
    <property type="component" value="Unassembled WGS sequence"/>
</dbReference>
<comment type="subcellular location">
    <subcellularLocation>
        <location evidence="2">Nucleus</location>
    </subcellularLocation>
</comment>
<organism evidence="14 15">
    <name type="scientific">Fragariocoptes setiger</name>
    <dbReference type="NCBI Taxonomy" id="1670756"/>
    <lineage>
        <taxon>Eukaryota</taxon>
        <taxon>Metazoa</taxon>
        <taxon>Ecdysozoa</taxon>
        <taxon>Arthropoda</taxon>
        <taxon>Chelicerata</taxon>
        <taxon>Arachnida</taxon>
        <taxon>Acari</taxon>
        <taxon>Acariformes</taxon>
        <taxon>Trombidiformes</taxon>
        <taxon>Prostigmata</taxon>
        <taxon>Eupodina</taxon>
        <taxon>Eriophyoidea</taxon>
        <taxon>Phytoptidae</taxon>
        <taxon>Fragariocoptes</taxon>
    </lineage>
</organism>
<keyword evidence="8" id="KW-0560">Oxidoreductase</keyword>
<dbReference type="InterPro" id="IPR046941">
    <property type="entry name" value="KDM6_GATAL_sf"/>
</dbReference>
<sequence>YPEPPYPPLSPDKLNPPTPSIYVETEKEAFSLQLQEFCLASPIAVIRNIANVLKLDLSLFSTKTLVDANPDHTIEVRRQFHQPSDENWDSDKSKLIWHCESERSHTTISRYANYQASSFEESIQGGVVLPGQTTSLTPRTSAGSSPQTISSPRDHSDSDSNASAPSTSLASSWSSRASKRFKRNLNFKVVEFGTNVDLSDEKKWKLQLNELNKLPAFARVVSASNMLSHVGHSILGMNTVQLYMKVPGCRTPGHQENNNFCSININIGPGDCEWFGVPEEYWGEIAKLCAKEGTNFVHGSWWPNLAELHERRVPVYRFLQKPGDLVWVNTGTVHWVQAIGWCNNIAWNVGPLTSKQFSLAIDRYEWNKVERFKSIVPMVHLTWNLAKSIKVHDEELFVWIKSCLMRTLKYCQFVVDFVEKCGQEIKWHGKDRNEATHYCTSCEFEVFNILFVRKTGDKKLVVHCLECALKMSPILEGFIVLQEYTMEHLTSIYENFQLTDGVNGSIISSKLDLPPLLERTLKLMVFDLDHTLWPFHVDMFDFEPPFRSKGDTVVDKYDKQIKAFPESLEVLKIWSQRCDIAVASRTTYPEGAASLLKLFGFEQYIKYKEIYPGCKHKHFASLKKRSSVDYSEMIFFDDEYGNIRDLKEKGVESIYVDGNVGATKELVKKSVEKTFTKVEKPT</sequence>
<evidence type="ECO:0000313" key="15">
    <source>
        <dbReference type="Proteomes" id="UP000825002"/>
    </source>
</evidence>
<feature type="domain" description="JmjC" evidence="13">
    <location>
        <begin position="203"/>
        <end position="366"/>
    </location>
</feature>
<dbReference type="SUPFAM" id="SSF51197">
    <property type="entry name" value="Clavaminate synthase-like"/>
    <property type="match status" value="1"/>
</dbReference>